<keyword evidence="3" id="KW-0805">Transcription regulation</keyword>
<dbReference type="Proteomes" id="UP000053599">
    <property type="component" value="Unassembled WGS sequence"/>
</dbReference>
<name>A0A0D1ZE52_9EURO</name>
<dbReference type="HOGENOM" id="CLU_011455_3_2_1"/>
<organism evidence="8 9">
    <name type="scientific">Exophiala sideris</name>
    <dbReference type="NCBI Taxonomy" id="1016849"/>
    <lineage>
        <taxon>Eukaryota</taxon>
        <taxon>Fungi</taxon>
        <taxon>Dikarya</taxon>
        <taxon>Ascomycota</taxon>
        <taxon>Pezizomycotina</taxon>
        <taxon>Eurotiomycetes</taxon>
        <taxon>Chaetothyriomycetidae</taxon>
        <taxon>Chaetothyriales</taxon>
        <taxon>Herpotrichiellaceae</taxon>
        <taxon>Exophiala</taxon>
    </lineage>
</organism>
<dbReference type="PROSITE" id="PS00463">
    <property type="entry name" value="ZN2_CY6_FUNGAL_1"/>
    <property type="match status" value="1"/>
</dbReference>
<dbReference type="PROSITE" id="PS50048">
    <property type="entry name" value="ZN2_CY6_FUNGAL_2"/>
    <property type="match status" value="1"/>
</dbReference>
<dbReference type="SUPFAM" id="SSF57701">
    <property type="entry name" value="Zn2/Cys6 DNA-binding domain"/>
    <property type="match status" value="1"/>
</dbReference>
<dbReference type="EMBL" id="KN846951">
    <property type="protein sequence ID" value="KIV85058.1"/>
    <property type="molecule type" value="Genomic_DNA"/>
</dbReference>
<evidence type="ECO:0000256" key="1">
    <source>
        <dbReference type="ARBA" id="ARBA00004123"/>
    </source>
</evidence>
<keyword evidence="6" id="KW-0539">Nucleus</keyword>
<dbReference type="PANTHER" id="PTHR31845">
    <property type="entry name" value="FINGER DOMAIN PROTEIN, PUTATIVE-RELATED"/>
    <property type="match status" value="1"/>
</dbReference>
<dbReference type="PANTHER" id="PTHR31845:SF21">
    <property type="entry name" value="REGULATORY PROTEIN LEU3"/>
    <property type="match status" value="1"/>
</dbReference>
<dbReference type="SMART" id="SM00066">
    <property type="entry name" value="GAL4"/>
    <property type="match status" value="1"/>
</dbReference>
<evidence type="ECO:0000256" key="3">
    <source>
        <dbReference type="ARBA" id="ARBA00023015"/>
    </source>
</evidence>
<gene>
    <name evidence="8" type="ORF">PV11_00794</name>
</gene>
<dbReference type="GO" id="GO:0006351">
    <property type="term" value="P:DNA-templated transcription"/>
    <property type="evidence" value="ECO:0007669"/>
    <property type="project" value="InterPro"/>
</dbReference>
<dbReference type="OrthoDB" id="3163292at2759"/>
<dbReference type="InterPro" id="IPR001138">
    <property type="entry name" value="Zn2Cys6_DnaBD"/>
</dbReference>
<reference evidence="8 9" key="1">
    <citation type="submission" date="2015-01" db="EMBL/GenBank/DDBJ databases">
        <title>The Genome Sequence of Exophiala sideris CBS121828.</title>
        <authorList>
            <consortium name="The Broad Institute Genomics Platform"/>
            <person name="Cuomo C."/>
            <person name="de Hoog S."/>
            <person name="Gorbushina A."/>
            <person name="Stielow B."/>
            <person name="Teixiera M."/>
            <person name="Abouelleil A."/>
            <person name="Chapman S.B."/>
            <person name="Priest M."/>
            <person name="Young S.K."/>
            <person name="Wortman J."/>
            <person name="Nusbaum C."/>
            <person name="Birren B."/>
        </authorList>
    </citation>
    <scope>NUCLEOTIDE SEQUENCE [LARGE SCALE GENOMIC DNA]</scope>
    <source>
        <strain evidence="8 9">CBS 121828</strain>
    </source>
</reference>
<dbReference type="Pfam" id="PF00172">
    <property type="entry name" value="Zn_clus"/>
    <property type="match status" value="1"/>
</dbReference>
<feature type="domain" description="Zn(2)-C6 fungal-type" evidence="7">
    <location>
        <begin position="5"/>
        <end position="38"/>
    </location>
</feature>
<accession>A0A0D1ZE52</accession>
<evidence type="ECO:0000256" key="6">
    <source>
        <dbReference type="ARBA" id="ARBA00023242"/>
    </source>
</evidence>
<evidence type="ECO:0000256" key="5">
    <source>
        <dbReference type="ARBA" id="ARBA00023163"/>
    </source>
</evidence>
<dbReference type="Gene3D" id="4.10.240.10">
    <property type="entry name" value="Zn(2)-C6 fungal-type DNA-binding domain"/>
    <property type="match status" value="1"/>
</dbReference>
<dbReference type="InterPro" id="IPR051089">
    <property type="entry name" value="prtT"/>
</dbReference>
<comment type="subcellular location">
    <subcellularLocation>
        <location evidence="1">Nucleus</location>
    </subcellularLocation>
</comment>
<dbReference type="AlphaFoldDB" id="A0A0D1ZE52"/>
<dbReference type="InterPro" id="IPR036864">
    <property type="entry name" value="Zn2-C6_fun-type_DNA-bd_sf"/>
</dbReference>
<evidence type="ECO:0000256" key="4">
    <source>
        <dbReference type="ARBA" id="ARBA00023125"/>
    </source>
</evidence>
<protein>
    <recommendedName>
        <fullName evidence="7">Zn(2)-C6 fungal-type domain-containing protein</fullName>
    </recommendedName>
</protein>
<dbReference type="GO" id="GO:0000976">
    <property type="term" value="F:transcription cis-regulatory region binding"/>
    <property type="evidence" value="ECO:0007669"/>
    <property type="project" value="TreeGrafter"/>
</dbReference>
<dbReference type="InterPro" id="IPR007219">
    <property type="entry name" value="XnlR_reg_dom"/>
</dbReference>
<keyword evidence="5" id="KW-0804">Transcription</keyword>
<keyword evidence="4" id="KW-0238">DNA-binding</keyword>
<evidence type="ECO:0000313" key="9">
    <source>
        <dbReference type="Proteomes" id="UP000053599"/>
    </source>
</evidence>
<keyword evidence="2" id="KW-0479">Metal-binding</keyword>
<dbReference type="Pfam" id="PF04082">
    <property type="entry name" value="Fungal_trans"/>
    <property type="match status" value="1"/>
</dbReference>
<sequence length="540" mass="60303">MRAKACTRCRQWKVGCDANTSGAQGCTRCREHGLPCVFDRTFQRTAKRRTLAEMQNELAELRKIARLDSGATMDNATAKSASPTLTPDIFPSSAVGSSSTGQMAAPITFEPGLQDLCITDKYIDDLHLGASHVDELFRIYFTRCHPYLPFVMCRSIETIYQRSPILFWVVCAVASSEMARLPFERPIRGLIADVLDPSKGNTVETVQAILILCMWPFPFANQETDSSFIYSGIATQISLSIGLHRPAIDAGFQNGACTGVTDEDIRRTTWLACFIVAQIQASRRGVPATVLADYSLLSSFDNPGVPQELSHLCYISHLTVEAAQALGACGSNTTGLVEPSARISLINVFGQQFDDIRRLRFPKPSENVEIFFLGSRLQMWSFAIHNDVPVSANTVQIISQAREDAVRLIQVACEKNMSLMPFYYRRSVCYAALLLYRIKLGPYKWQDDMIDHHVERARQALSACKSPNLGQFLDKVMSPENRYAFTCASGDKESPHRSRMAAFLPFDFLKVCRDLQQASVLLSSEFLDLDNLPWTEFQYG</sequence>
<dbReference type="CDD" id="cd00067">
    <property type="entry name" value="GAL4"/>
    <property type="match status" value="1"/>
</dbReference>
<dbReference type="GO" id="GO:0008270">
    <property type="term" value="F:zinc ion binding"/>
    <property type="evidence" value="ECO:0007669"/>
    <property type="project" value="InterPro"/>
</dbReference>
<dbReference type="GO" id="GO:0000981">
    <property type="term" value="F:DNA-binding transcription factor activity, RNA polymerase II-specific"/>
    <property type="evidence" value="ECO:0007669"/>
    <property type="project" value="InterPro"/>
</dbReference>
<proteinExistence type="predicted"/>
<evidence type="ECO:0000259" key="7">
    <source>
        <dbReference type="PROSITE" id="PS50048"/>
    </source>
</evidence>
<evidence type="ECO:0000256" key="2">
    <source>
        <dbReference type="ARBA" id="ARBA00022723"/>
    </source>
</evidence>
<dbReference type="CDD" id="cd12148">
    <property type="entry name" value="fungal_TF_MHR"/>
    <property type="match status" value="1"/>
</dbReference>
<evidence type="ECO:0000313" key="8">
    <source>
        <dbReference type="EMBL" id="KIV85058.1"/>
    </source>
</evidence>
<dbReference type="STRING" id="1016849.A0A0D1ZE52"/>
<dbReference type="GO" id="GO:0005634">
    <property type="term" value="C:nucleus"/>
    <property type="evidence" value="ECO:0007669"/>
    <property type="project" value="UniProtKB-SubCell"/>
</dbReference>